<dbReference type="InterPro" id="IPR047216">
    <property type="entry name" value="Endonuclease_DUF559_bact"/>
</dbReference>
<protein>
    <submittedName>
        <fullName evidence="2">Endonuclease domain-containing protein</fullName>
    </submittedName>
</protein>
<sequence length="131" mass="15005">MRDPRLTNRAKEMRKLMPEPERRMWHELRAGRMLGVKFRRQKVVGPYILDFAANDPKIVVELDGETHADCDMQDAERTRFLESEGYTVIRFSNSEVCKNMNGVRLKLVLAIDNLQQAPPPTPSPKGEGAIL</sequence>
<reference evidence="2 3" key="1">
    <citation type="submission" date="2020-09" db="EMBL/GenBank/DDBJ databases">
        <authorList>
            <person name="Yoon J.-W."/>
        </authorList>
    </citation>
    <scope>NUCLEOTIDE SEQUENCE [LARGE SCALE GENOMIC DNA]</scope>
    <source>
        <strain evidence="2 3">KMU-140</strain>
    </source>
</reference>
<accession>A0ABR8KSX8</accession>
<dbReference type="CDD" id="cd01038">
    <property type="entry name" value="Endonuclease_DUF559"/>
    <property type="match status" value="1"/>
</dbReference>
<dbReference type="PANTHER" id="PTHR38590">
    <property type="entry name" value="BLL0828 PROTEIN"/>
    <property type="match status" value="1"/>
</dbReference>
<dbReference type="InterPro" id="IPR007569">
    <property type="entry name" value="DUF559"/>
</dbReference>
<evidence type="ECO:0000313" key="3">
    <source>
        <dbReference type="Proteomes" id="UP000635384"/>
    </source>
</evidence>
<evidence type="ECO:0000259" key="1">
    <source>
        <dbReference type="Pfam" id="PF04480"/>
    </source>
</evidence>
<dbReference type="RefSeq" id="WP_190787070.1">
    <property type="nucleotide sequence ID" value="NZ_JACXLC010000001.1"/>
</dbReference>
<feature type="domain" description="DUF559" evidence="1">
    <location>
        <begin position="6"/>
        <end position="108"/>
    </location>
</feature>
<dbReference type="Gene3D" id="3.40.960.10">
    <property type="entry name" value="VSR Endonuclease"/>
    <property type="match status" value="1"/>
</dbReference>
<keyword evidence="2" id="KW-0378">Hydrolase</keyword>
<organism evidence="2 3">
    <name type="scientific">Erythrobacter rubeus</name>
    <dbReference type="NCBI Taxonomy" id="2760803"/>
    <lineage>
        <taxon>Bacteria</taxon>
        <taxon>Pseudomonadati</taxon>
        <taxon>Pseudomonadota</taxon>
        <taxon>Alphaproteobacteria</taxon>
        <taxon>Sphingomonadales</taxon>
        <taxon>Erythrobacteraceae</taxon>
        <taxon>Erythrobacter/Porphyrobacter group</taxon>
        <taxon>Erythrobacter</taxon>
    </lineage>
</organism>
<dbReference type="GO" id="GO:0004519">
    <property type="term" value="F:endonuclease activity"/>
    <property type="evidence" value="ECO:0007669"/>
    <property type="project" value="UniProtKB-KW"/>
</dbReference>
<dbReference type="SUPFAM" id="SSF52980">
    <property type="entry name" value="Restriction endonuclease-like"/>
    <property type="match status" value="1"/>
</dbReference>
<dbReference type="Pfam" id="PF04480">
    <property type="entry name" value="DUF559"/>
    <property type="match status" value="1"/>
</dbReference>
<keyword evidence="2" id="KW-0540">Nuclease</keyword>
<comment type="caution">
    <text evidence="2">The sequence shown here is derived from an EMBL/GenBank/DDBJ whole genome shotgun (WGS) entry which is preliminary data.</text>
</comment>
<gene>
    <name evidence="2" type="ORF">IB285_04585</name>
</gene>
<name>A0ABR8KSX8_9SPHN</name>
<evidence type="ECO:0000313" key="2">
    <source>
        <dbReference type="EMBL" id="MBD2841534.1"/>
    </source>
</evidence>
<keyword evidence="3" id="KW-1185">Reference proteome</keyword>
<keyword evidence="2" id="KW-0255">Endonuclease</keyword>
<dbReference type="PANTHER" id="PTHR38590:SF1">
    <property type="entry name" value="BLL0828 PROTEIN"/>
    <property type="match status" value="1"/>
</dbReference>
<dbReference type="Proteomes" id="UP000635384">
    <property type="component" value="Unassembled WGS sequence"/>
</dbReference>
<dbReference type="InterPro" id="IPR011335">
    <property type="entry name" value="Restrct_endonuc-II-like"/>
</dbReference>
<dbReference type="EMBL" id="JACXLC010000001">
    <property type="protein sequence ID" value="MBD2841534.1"/>
    <property type="molecule type" value="Genomic_DNA"/>
</dbReference>
<proteinExistence type="predicted"/>